<dbReference type="EMBL" id="CAJNOM010000002">
    <property type="protein sequence ID" value="CAF0733715.1"/>
    <property type="molecule type" value="Genomic_DNA"/>
</dbReference>
<dbReference type="GO" id="GO:0017148">
    <property type="term" value="P:negative regulation of translation"/>
    <property type="evidence" value="ECO:0007669"/>
    <property type="project" value="TreeGrafter"/>
</dbReference>
<comment type="caution">
    <text evidence="6">The sequence shown here is derived from an EMBL/GenBank/DDBJ whole genome shotgun (WGS) entry which is preliminary data.</text>
</comment>
<name>A0A813QVK6_9BILA</name>
<dbReference type="Proteomes" id="UP000663832">
    <property type="component" value="Unassembled WGS sequence"/>
</dbReference>
<dbReference type="SUPFAM" id="SSF52161">
    <property type="entry name" value="Ribosomal protein L13"/>
    <property type="match status" value="1"/>
</dbReference>
<keyword evidence="2" id="KW-0689">Ribosomal protein</keyword>
<evidence type="ECO:0000313" key="6">
    <source>
        <dbReference type="EMBL" id="CAF0771768.1"/>
    </source>
</evidence>
<evidence type="ECO:0000256" key="2">
    <source>
        <dbReference type="ARBA" id="ARBA00022980"/>
    </source>
</evidence>
<comment type="similarity">
    <text evidence="1">Belongs to the universal ribosomal protein uL13 family.</text>
</comment>
<proteinExistence type="inferred from homology"/>
<protein>
    <submittedName>
        <fullName evidence="6">Uncharacterized protein</fullName>
    </submittedName>
</protein>
<dbReference type="PANTHER" id="PTHR11545">
    <property type="entry name" value="RIBOSOMAL PROTEIN L13"/>
    <property type="match status" value="1"/>
</dbReference>
<dbReference type="PANTHER" id="PTHR11545:SF2">
    <property type="entry name" value="LARGE RIBOSOMAL SUBUNIT PROTEIN UL13M"/>
    <property type="match status" value="1"/>
</dbReference>
<evidence type="ECO:0000256" key="3">
    <source>
        <dbReference type="ARBA" id="ARBA00023274"/>
    </source>
</evidence>
<dbReference type="Gene3D" id="3.90.1180.10">
    <property type="entry name" value="Ribosomal protein L13"/>
    <property type="match status" value="1"/>
</dbReference>
<dbReference type="AlphaFoldDB" id="A0A813QVK6"/>
<dbReference type="OrthoDB" id="274622at2759"/>
<dbReference type="InterPro" id="IPR036899">
    <property type="entry name" value="Ribosomal_uL13_sf"/>
</dbReference>
<evidence type="ECO:0000256" key="1">
    <source>
        <dbReference type="ARBA" id="ARBA00006227"/>
    </source>
</evidence>
<dbReference type="Proteomes" id="UP000663877">
    <property type="component" value="Unassembled WGS sequence"/>
</dbReference>
<accession>A0A813QVK6</accession>
<organism evidence="6 8">
    <name type="scientific">Adineta steineri</name>
    <dbReference type="NCBI Taxonomy" id="433720"/>
    <lineage>
        <taxon>Eukaryota</taxon>
        <taxon>Metazoa</taxon>
        <taxon>Spiralia</taxon>
        <taxon>Gnathifera</taxon>
        <taxon>Rotifera</taxon>
        <taxon>Eurotatoria</taxon>
        <taxon>Bdelloidea</taxon>
        <taxon>Adinetida</taxon>
        <taxon>Adinetidae</taxon>
        <taxon>Adineta</taxon>
    </lineage>
</organism>
<dbReference type="EMBL" id="CAJNOM010000002">
    <property type="protein sequence ID" value="CAF0740261.1"/>
    <property type="molecule type" value="Genomic_DNA"/>
</dbReference>
<dbReference type="Pfam" id="PF00572">
    <property type="entry name" value="Ribosomal_L13"/>
    <property type="match status" value="1"/>
</dbReference>
<dbReference type="GO" id="GO:0003729">
    <property type="term" value="F:mRNA binding"/>
    <property type="evidence" value="ECO:0007669"/>
    <property type="project" value="TreeGrafter"/>
</dbReference>
<keyword evidence="7" id="KW-1185">Reference proteome</keyword>
<keyword evidence="3" id="KW-0687">Ribonucleoprotein</keyword>
<evidence type="ECO:0000313" key="8">
    <source>
        <dbReference type="Proteomes" id="UP000663877"/>
    </source>
</evidence>
<dbReference type="GO" id="GO:0005762">
    <property type="term" value="C:mitochondrial large ribosomal subunit"/>
    <property type="evidence" value="ECO:0007669"/>
    <property type="project" value="TreeGrafter"/>
</dbReference>
<dbReference type="EMBL" id="CAJNOI010000008">
    <property type="protein sequence ID" value="CAF0771768.1"/>
    <property type="molecule type" value="Genomic_DNA"/>
</dbReference>
<reference evidence="6" key="1">
    <citation type="submission" date="2021-02" db="EMBL/GenBank/DDBJ databases">
        <authorList>
            <person name="Nowell W R."/>
        </authorList>
    </citation>
    <scope>NUCLEOTIDE SEQUENCE</scope>
</reference>
<evidence type="ECO:0000313" key="7">
    <source>
        <dbReference type="Proteomes" id="UP000663832"/>
    </source>
</evidence>
<dbReference type="GO" id="GO:0006412">
    <property type="term" value="P:translation"/>
    <property type="evidence" value="ECO:0007669"/>
    <property type="project" value="InterPro"/>
</dbReference>
<dbReference type="InterPro" id="IPR005822">
    <property type="entry name" value="Ribosomal_uL13"/>
</dbReference>
<dbReference type="GO" id="GO:0003735">
    <property type="term" value="F:structural constituent of ribosome"/>
    <property type="evidence" value="ECO:0007669"/>
    <property type="project" value="InterPro"/>
</dbReference>
<sequence>MSFNKAKQLATFSRVWYLFDAKWQCPHASGERIARILRGEHKPIYYPGESTGDCVVAINTRHIALRNDAWRAEALHIRREYAKTRYDIPLFKLHELDPTKVLHLCTMNCMPRDSGRRYDLARLYTFPDDAVPSHLIRNVSDQIRGSRTTPQRLDDLTPDDIEKFPQMFKWPKELVVDDLDRDKFVRVLSPEELPKRHVMLGQRAGRQNYWFHVPTTRHEEVKIN</sequence>
<evidence type="ECO:0000313" key="4">
    <source>
        <dbReference type="EMBL" id="CAF0733715.1"/>
    </source>
</evidence>
<gene>
    <name evidence="6" type="ORF">BJG266_LOCUS3610</name>
    <name evidence="4" type="ORF">QVE165_LOCUS438</name>
    <name evidence="5" type="ORF">QVE165_LOCUS870</name>
</gene>
<evidence type="ECO:0000313" key="5">
    <source>
        <dbReference type="EMBL" id="CAF0740261.1"/>
    </source>
</evidence>